<reference evidence="3" key="1">
    <citation type="submission" date="2022-12" db="EMBL/GenBank/DDBJ databases">
        <authorList>
            <person name="Webb A."/>
        </authorList>
    </citation>
    <scope>NUCLEOTIDE SEQUENCE</scope>
    <source>
        <strain evidence="3">Pd1</strain>
    </source>
</reference>
<evidence type="ECO:0000259" key="2">
    <source>
        <dbReference type="PROSITE" id="PS51788"/>
    </source>
</evidence>
<evidence type="ECO:0000313" key="3">
    <source>
        <dbReference type="EMBL" id="CAI5733088.1"/>
    </source>
</evidence>
<name>A0AAV0UAK6_9STRA</name>
<sequence length="296" mass="33414">MPRIDSLLVLLLALLSVVSTAVTKAAAVRNLFSNELEKTDRHYELKNDKTIVRCRSCGAPVAYKSDFIDLHDTSKAVGSRHEAVLGDDVELYTFVNPSTAEFELAGFKEVVGLEGDVFSKTSTVFADYSLHDIRCSGCKKHIRWEFYHDELEQCINTQLAEKELEGQCVSTVIGWWTYKVCYGKEVRQFHQDPDGSRTNEWSMGVFVPKARETDASDAGTNVVQYFDGGQHCDENGDLRKYDFAENKENIGLCKETFETSHAHAKLPSTFSTLHWSSVISEDSSELDWARRLQFAN</sequence>
<dbReference type="InterPro" id="IPR034750">
    <property type="entry name" value="CULT"/>
</dbReference>
<protein>
    <recommendedName>
        <fullName evidence="2">CULT domain-containing protein</fullName>
    </recommendedName>
</protein>
<dbReference type="Gene3D" id="2.170.150.20">
    <property type="entry name" value="Peptide methionine sulfoxide reductase"/>
    <property type="match status" value="1"/>
</dbReference>
<feature type="signal peptide" evidence="1">
    <location>
        <begin position="1"/>
        <end position="20"/>
    </location>
</feature>
<proteinExistence type="predicted"/>
<dbReference type="GO" id="GO:0030968">
    <property type="term" value="P:endoplasmic reticulum unfolded protein response"/>
    <property type="evidence" value="ECO:0007669"/>
    <property type="project" value="InterPro"/>
</dbReference>
<keyword evidence="4" id="KW-1185">Reference proteome</keyword>
<evidence type="ECO:0000313" key="4">
    <source>
        <dbReference type="Proteomes" id="UP001162029"/>
    </source>
</evidence>
<feature type="domain" description="CULT" evidence="2">
    <location>
        <begin position="49"/>
        <end position="163"/>
    </location>
</feature>
<dbReference type="Proteomes" id="UP001162029">
    <property type="component" value="Unassembled WGS sequence"/>
</dbReference>
<dbReference type="GO" id="GO:0030970">
    <property type="term" value="P:retrograde protein transport, ER to cytosol"/>
    <property type="evidence" value="ECO:0007669"/>
    <property type="project" value="TreeGrafter"/>
</dbReference>
<organism evidence="3 4">
    <name type="scientific">Peronospora destructor</name>
    <dbReference type="NCBI Taxonomy" id="86335"/>
    <lineage>
        <taxon>Eukaryota</taxon>
        <taxon>Sar</taxon>
        <taxon>Stramenopiles</taxon>
        <taxon>Oomycota</taxon>
        <taxon>Peronosporomycetes</taxon>
        <taxon>Peronosporales</taxon>
        <taxon>Peronosporaceae</taxon>
        <taxon>Peronospora</taxon>
    </lineage>
</organism>
<dbReference type="GO" id="GO:0005788">
    <property type="term" value="C:endoplasmic reticulum lumen"/>
    <property type="evidence" value="ECO:0007669"/>
    <property type="project" value="TreeGrafter"/>
</dbReference>
<gene>
    <name evidence="3" type="ORF">PDE001_LOCUS5298</name>
</gene>
<accession>A0AAV0UAK6</accession>
<dbReference type="PANTHER" id="PTHR15414">
    <property type="entry name" value="OS-9-RELATED"/>
    <property type="match status" value="1"/>
</dbReference>
<dbReference type="Gene3D" id="2.70.130.10">
    <property type="entry name" value="Mannose-6-phosphate receptor binding domain"/>
    <property type="match status" value="1"/>
</dbReference>
<dbReference type="InterPro" id="IPR012913">
    <property type="entry name" value="OS9-like_dom"/>
</dbReference>
<dbReference type="PROSITE" id="PS51788">
    <property type="entry name" value="CULT"/>
    <property type="match status" value="1"/>
</dbReference>
<feature type="chain" id="PRO_5043841304" description="CULT domain-containing protein" evidence="1">
    <location>
        <begin position="21"/>
        <end position="296"/>
    </location>
</feature>
<keyword evidence="1" id="KW-0732">Signal</keyword>
<dbReference type="InterPro" id="IPR045149">
    <property type="entry name" value="OS-9-like"/>
</dbReference>
<dbReference type="AlphaFoldDB" id="A0AAV0UAK6"/>
<dbReference type="PANTHER" id="PTHR15414:SF0">
    <property type="entry name" value="ENDOPLASMIC RETICULUM LECTIN 1"/>
    <property type="match status" value="1"/>
</dbReference>
<evidence type="ECO:0000256" key="1">
    <source>
        <dbReference type="SAM" id="SignalP"/>
    </source>
</evidence>
<dbReference type="EMBL" id="CANTFM010000987">
    <property type="protein sequence ID" value="CAI5733088.1"/>
    <property type="molecule type" value="Genomic_DNA"/>
</dbReference>
<dbReference type="InterPro" id="IPR009011">
    <property type="entry name" value="Man6P_isomerase_rcpt-bd_dom_sf"/>
</dbReference>
<dbReference type="Pfam" id="PF07915">
    <property type="entry name" value="PRKCSH"/>
    <property type="match status" value="1"/>
</dbReference>
<comment type="caution">
    <text evidence="3">The sequence shown here is derived from an EMBL/GenBank/DDBJ whole genome shotgun (WGS) entry which is preliminary data.</text>
</comment>